<sequence>MKPTAAPIPKAICEYGVPSVEASSFGSSSDGGFACDWHERELGLLIRRPMFPSKLESGKVENWPPNGTAPESLLYDTSKADRKVSFWKDEGISPVKPLWDKFTFSKLCIPDKLFGILPDNWLFSKKNA</sequence>
<name>A0A058ZWG9_EUCGR</name>
<dbReference type="Gramene" id="KCW45711">
    <property type="protein sequence ID" value="KCW45711"/>
    <property type="gene ID" value="EUGRSUZ_L00517"/>
</dbReference>
<dbReference type="AlphaFoldDB" id="A0A058ZWG9"/>
<dbReference type="EMBL" id="KK198783">
    <property type="protein sequence ID" value="KCW45711.1"/>
    <property type="molecule type" value="Genomic_DNA"/>
</dbReference>
<proteinExistence type="predicted"/>
<evidence type="ECO:0000313" key="1">
    <source>
        <dbReference type="EMBL" id="KCW45711.1"/>
    </source>
</evidence>
<protein>
    <submittedName>
        <fullName evidence="1">Uncharacterized protein</fullName>
    </submittedName>
</protein>
<reference evidence="1" key="1">
    <citation type="submission" date="2013-07" db="EMBL/GenBank/DDBJ databases">
        <title>The genome of Eucalyptus grandis.</title>
        <authorList>
            <person name="Schmutz J."/>
            <person name="Hayes R."/>
            <person name="Myburg A."/>
            <person name="Tuskan G."/>
            <person name="Grattapaglia D."/>
            <person name="Rokhsar D.S."/>
        </authorList>
    </citation>
    <scope>NUCLEOTIDE SEQUENCE</scope>
    <source>
        <tissue evidence="1">Leaf extractions</tissue>
    </source>
</reference>
<organism evidence="1">
    <name type="scientific">Eucalyptus grandis</name>
    <name type="common">Flooded gum</name>
    <dbReference type="NCBI Taxonomy" id="71139"/>
    <lineage>
        <taxon>Eukaryota</taxon>
        <taxon>Viridiplantae</taxon>
        <taxon>Streptophyta</taxon>
        <taxon>Embryophyta</taxon>
        <taxon>Tracheophyta</taxon>
        <taxon>Spermatophyta</taxon>
        <taxon>Magnoliopsida</taxon>
        <taxon>eudicotyledons</taxon>
        <taxon>Gunneridae</taxon>
        <taxon>Pentapetalae</taxon>
        <taxon>rosids</taxon>
        <taxon>malvids</taxon>
        <taxon>Myrtales</taxon>
        <taxon>Myrtaceae</taxon>
        <taxon>Myrtoideae</taxon>
        <taxon>Eucalypteae</taxon>
        <taxon>Eucalyptus</taxon>
    </lineage>
</organism>
<accession>A0A058ZWG9</accession>
<gene>
    <name evidence="1" type="ORF">EUGRSUZ_L00517</name>
</gene>
<dbReference type="InParanoid" id="A0A058ZWG9"/>